<dbReference type="AlphaFoldDB" id="A0A0C1U370"/>
<gene>
    <name evidence="1" type="ORF">U732_2316</name>
</gene>
<reference evidence="1 2" key="1">
    <citation type="journal article" date="2015" name="Infect. Genet. Evol.">
        <title>Genomic sequences of six botulinum neurotoxin-producing strains representing three clostridial species illustrate the mobility and diversity of botulinum neurotoxin genes.</title>
        <authorList>
            <person name="Smith T.J."/>
            <person name="Hill K.K."/>
            <person name="Xie G."/>
            <person name="Foley B.T."/>
            <person name="Williamson C.H."/>
            <person name="Foster J.T."/>
            <person name="Johnson S.L."/>
            <person name="Chertkov O."/>
            <person name="Teshima H."/>
            <person name="Gibbons H.S."/>
            <person name="Johnsky L.A."/>
            <person name="Karavis M.A."/>
            <person name="Smith L.A."/>
        </authorList>
    </citation>
    <scope>NUCLEOTIDE SEQUENCE [LARGE SCALE GENOMIC DNA]</scope>
    <source>
        <strain evidence="1 2">CDC 2741</strain>
    </source>
</reference>
<accession>A0A0C1U370</accession>
<proteinExistence type="predicted"/>
<dbReference type="STRING" id="29341.RSJ17_02010"/>
<sequence length="116" mass="13461">MKLQDLKNSIKIIWSSFNIVLVSSSWDLTTEFDIEPNDFLNFAKYDYKIKNKKGLVGALSNSKRAIDCQVDWIISYLGYDCLNFNDRKYPQVKVLINGFETGIDVHKDSSIKLRFI</sequence>
<protein>
    <submittedName>
        <fullName evidence="1">Uncharacterized protein</fullName>
    </submittedName>
</protein>
<dbReference type="EMBL" id="AYSO01000018">
    <property type="protein sequence ID" value="KIE45928.1"/>
    <property type="molecule type" value="Genomic_DNA"/>
</dbReference>
<evidence type="ECO:0000313" key="1">
    <source>
        <dbReference type="EMBL" id="KIE45928.1"/>
    </source>
</evidence>
<comment type="caution">
    <text evidence="1">The sequence shown here is derived from an EMBL/GenBank/DDBJ whole genome shotgun (WGS) entry which is preliminary data.</text>
</comment>
<name>A0A0C1U370_9CLOT</name>
<dbReference type="OrthoDB" id="6844513at2"/>
<evidence type="ECO:0000313" key="2">
    <source>
        <dbReference type="Proteomes" id="UP000031366"/>
    </source>
</evidence>
<organism evidence="1 2">
    <name type="scientific">Clostridium argentinense CDC 2741</name>
    <dbReference type="NCBI Taxonomy" id="1418104"/>
    <lineage>
        <taxon>Bacteria</taxon>
        <taxon>Bacillati</taxon>
        <taxon>Bacillota</taxon>
        <taxon>Clostridia</taxon>
        <taxon>Eubacteriales</taxon>
        <taxon>Clostridiaceae</taxon>
        <taxon>Clostridium</taxon>
    </lineage>
</organism>
<dbReference type="RefSeq" id="WP_039634599.1">
    <property type="nucleotide sequence ID" value="NZ_AYSO01000018.1"/>
</dbReference>
<keyword evidence="2" id="KW-1185">Reference proteome</keyword>
<dbReference type="Proteomes" id="UP000031366">
    <property type="component" value="Unassembled WGS sequence"/>
</dbReference>